<feature type="chain" id="PRO_5036893489" evidence="1">
    <location>
        <begin position="20"/>
        <end position="240"/>
    </location>
</feature>
<dbReference type="AlphaFoldDB" id="A0A975BFJ3"/>
<dbReference type="RefSeq" id="WP_207680896.1">
    <property type="nucleotide sequence ID" value="NZ_CP061800.1"/>
</dbReference>
<keyword evidence="1" id="KW-0732">Signal</keyword>
<reference evidence="2" key="1">
    <citation type="journal article" date="2021" name="Microb. Physiol.">
        <title>Proteogenomic Insights into the Physiology of Marine, Sulfate-Reducing, Filamentous Desulfonema limicola and Desulfonema magnum.</title>
        <authorList>
            <person name="Schnaars V."/>
            <person name="Wohlbrand L."/>
            <person name="Scheve S."/>
            <person name="Hinrichs C."/>
            <person name="Reinhardt R."/>
            <person name="Rabus R."/>
        </authorList>
    </citation>
    <scope>NUCLEOTIDE SEQUENCE</scope>
    <source>
        <strain evidence="2">4be13</strain>
    </source>
</reference>
<sequence length="240" mass="27822">MNFIFICLIAGLFALSAQAQNQTPKKSKIILTTQNVSPYVIVDKNGTFKGYAANSVQYALKKMKRPYEIKIFPWNRAQMMVKRDMADGFFPASQNNIRDEYAVISETIAEQKWNWYMLKSNPSDPADPLFKEKATVGGFMGTNMLQWLKKNNYNIKGNPNNSESLLKMLLNKRIDAILANNMETDEIIKNEKIEDRFKVITLKDKPMGIYFSKIFLKKNPCFLKKFNKYVHEYRSGLLKK</sequence>
<dbReference type="Gene3D" id="3.40.190.10">
    <property type="entry name" value="Periplasmic binding protein-like II"/>
    <property type="match status" value="2"/>
</dbReference>
<dbReference type="PANTHER" id="PTHR35936">
    <property type="entry name" value="MEMBRANE-BOUND LYTIC MUREIN TRANSGLYCOSYLASE F"/>
    <property type="match status" value="1"/>
</dbReference>
<dbReference type="Proteomes" id="UP000663722">
    <property type="component" value="Chromosome"/>
</dbReference>
<evidence type="ECO:0000313" key="2">
    <source>
        <dbReference type="EMBL" id="QTA84383.1"/>
    </source>
</evidence>
<proteinExistence type="predicted"/>
<evidence type="ECO:0000313" key="3">
    <source>
        <dbReference type="Proteomes" id="UP000663722"/>
    </source>
</evidence>
<dbReference type="SUPFAM" id="SSF53850">
    <property type="entry name" value="Periplasmic binding protein-like II"/>
    <property type="match status" value="1"/>
</dbReference>
<dbReference type="EMBL" id="CP061800">
    <property type="protein sequence ID" value="QTA84383.1"/>
    <property type="molecule type" value="Genomic_DNA"/>
</dbReference>
<gene>
    <name evidence="2" type="ORF">dnm_003770</name>
</gene>
<evidence type="ECO:0000256" key="1">
    <source>
        <dbReference type="SAM" id="SignalP"/>
    </source>
</evidence>
<dbReference type="KEGG" id="dmm:dnm_003770"/>
<dbReference type="PANTHER" id="PTHR35936:SF25">
    <property type="entry name" value="ABC TRANSPORTER SUBSTRATE-BINDING PROTEIN"/>
    <property type="match status" value="1"/>
</dbReference>
<organism evidence="2 3">
    <name type="scientific">Desulfonema magnum</name>
    <dbReference type="NCBI Taxonomy" id="45655"/>
    <lineage>
        <taxon>Bacteria</taxon>
        <taxon>Pseudomonadati</taxon>
        <taxon>Thermodesulfobacteriota</taxon>
        <taxon>Desulfobacteria</taxon>
        <taxon>Desulfobacterales</taxon>
        <taxon>Desulfococcaceae</taxon>
        <taxon>Desulfonema</taxon>
    </lineage>
</organism>
<keyword evidence="3" id="KW-1185">Reference proteome</keyword>
<feature type="signal peptide" evidence="1">
    <location>
        <begin position="1"/>
        <end position="19"/>
    </location>
</feature>
<protein>
    <submittedName>
        <fullName evidence="2">ABC-transporter, substrate-binding protein</fullName>
    </submittedName>
</protein>
<name>A0A975BFJ3_9BACT</name>
<accession>A0A975BFJ3</accession>